<keyword evidence="1" id="KW-0175">Coiled coil</keyword>
<evidence type="ECO:0000256" key="1">
    <source>
        <dbReference type="SAM" id="Coils"/>
    </source>
</evidence>
<keyword evidence="3" id="KW-1185">Reference proteome</keyword>
<accession>A0AA35K211</accession>
<protein>
    <submittedName>
        <fullName evidence="2">Uncharacterized protein</fullName>
    </submittedName>
</protein>
<dbReference type="AlphaFoldDB" id="A0AA35K211"/>
<evidence type="ECO:0000313" key="2">
    <source>
        <dbReference type="EMBL" id="CAI5770055.1"/>
    </source>
</evidence>
<dbReference type="EMBL" id="OX395128">
    <property type="protein sequence ID" value="CAI5770055.1"/>
    <property type="molecule type" value="Genomic_DNA"/>
</dbReference>
<dbReference type="Proteomes" id="UP001178461">
    <property type="component" value="Chromosome 3"/>
</dbReference>
<name>A0AA35K211_9SAUR</name>
<organism evidence="2 3">
    <name type="scientific">Podarcis lilfordi</name>
    <name type="common">Lilford's wall lizard</name>
    <dbReference type="NCBI Taxonomy" id="74358"/>
    <lineage>
        <taxon>Eukaryota</taxon>
        <taxon>Metazoa</taxon>
        <taxon>Chordata</taxon>
        <taxon>Craniata</taxon>
        <taxon>Vertebrata</taxon>
        <taxon>Euteleostomi</taxon>
        <taxon>Lepidosauria</taxon>
        <taxon>Squamata</taxon>
        <taxon>Bifurcata</taxon>
        <taxon>Unidentata</taxon>
        <taxon>Episquamata</taxon>
        <taxon>Laterata</taxon>
        <taxon>Lacertibaenia</taxon>
        <taxon>Lacertidae</taxon>
        <taxon>Podarcis</taxon>
    </lineage>
</organism>
<feature type="coiled-coil region" evidence="1">
    <location>
        <begin position="19"/>
        <end position="141"/>
    </location>
</feature>
<sequence length="387" mass="45082">MLQKLQELQSYSDGLQLELKRKESGLNILKTEREQLSNQINMADERHSKEKQALVEEIIAPKRKKEQNDREISAKEVEILRAQQELEQQQMNLSNTEHTILVLQAKVKQRSEQQKAVELQLSEKRQELLKVQSAVNEMEDKIFKKTAAMQEQITHELRNEISLLHQQIRERELLAEQDRFLRSKMVGDYTALNKENSALRSRLLELTRQTNIEKALKEESYTSHSASIAQFLTLKDREEHLRQEIKRHQELLKQENNIFQDLEDKIRILGKGNTSFKLSIATMSSQVTEARALLDREEQDNVELKRDKVLLVDLASNLQNQLIDKESSLLQTSNKMLQLDEAISALKTRHVLHQSLESEKWDKISKMANSMKKLNKSMTDVVVKMGK</sequence>
<gene>
    <name evidence="2" type="ORF">PODLI_1B018142</name>
</gene>
<feature type="coiled-coil region" evidence="1">
    <location>
        <begin position="238"/>
        <end position="307"/>
    </location>
</feature>
<proteinExistence type="predicted"/>
<reference evidence="2" key="1">
    <citation type="submission" date="2022-12" db="EMBL/GenBank/DDBJ databases">
        <authorList>
            <person name="Alioto T."/>
            <person name="Alioto T."/>
            <person name="Gomez Garrido J."/>
        </authorList>
    </citation>
    <scope>NUCLEOTIDE SEQUENCE</scope>
</reference>
<evidence type="ECO:0000313" key="3">
    <source>
        <dbReference type="Proteomes" id="UP001178461"/>
    </source>
</evidence>